<dbReference type="EMBL" id="SKBL01000021">
    <property type="protein sequence ID" value="TFU15069.1"/>
    <property type="molecule type" value="Genomic_DNA"/>
</dbReference>
<dbReference type="InterPro" id="IPR050934">
    <property type="entry name" value="ITIH"/>
</dbReference>
<evidence type="ECO:0000313" key="3">
    <source>
        <dbReference type="Proteomes" id="UP000297244"/>
    </source>
</evidence>
<feature type="domain" description="VWFA" evidence="1">
    <location>
        <begin position="36"/>
        <end position="207"/>
    </location>
</feature>
<dbReference type="PROSITE" id="PS50234">
    <property type="entry name" value="VWFA"/>
    <property type="match status" value="1"/>
</dbReference>
<dbReference type="InterPro" id="IPR036465">
    <property type="entry name" value="vWFA_dom_sf"/>
</dbReference>
<name>A0ABY2K4D3_9DEIN</name>
<keyword evidence="3" id="KW-1185">Reference proteome</keyword>
<accession>A0ABY2K4D3</accession>
<dbReference type="PANTHER" id="PTHR10338">
    <property type="entry name" value="INTER-ALPHA-TRYPSIN INHIBITOR HEAVY CHAIN FAMILY MEMBER"/>
    <property type="match status" value="1"/>
</dbReference>
<reference evidence="2 3" key="1">
    <citation type="submission" date="2019-03" db="EMBL/GenBank/DDBJ databases">
        <title>Thermus tengchongensis species for the arsenic transformation mechanism.</title>
        <authorList>
            <person name="Yuan G.C."/>
        </authorList>
    </citation>
    <scope>NUCLEOTIDE SEQUENCE [LARGE SCALE GENOMIC DNA]</scope>
    <source>
        <strain evidence="2 3">15Y</strain>
    </source>
</reference>
<dbReference type="RefSeq" id="WP_135343825.1">
    <property type="nucleotide sequence ID" value="NZ_ML214256.1"/>
</dbReference>
<dbReference type="PANTHER" id="PTHR10338:SF108">
    <property type="entry name" value="INTER-ALPHA-TRYPSIN INHIBITOR HEAVY CHAIN H4-LIKE PROTEIN"/>
    <property type="match status" value="1"/>
</dbReference>
<dbReference type="SMART" id="SM00327">
    <property type="entry name" value="VWA"/>
    <property type="match status" value="1"/>
</dbReference>
<organism evidence="2 3">
    <name type="scientific">Thermus tengchongensis</name>
    <dbReference type="NCBI Taxonomy" id="1214928"/>
    <lineage>
        <taxon>Bacteria</taxon>
        <taxon>Thermotogati</taxon>
        <taxon>Deinococcota</taxon>
        <taxon>Deinococci</taxon>
        <taxon>Thermales</taxon>
        <taxon>Thermaceae</taxon>
        <taxon>Thermus</taxon>
    </lineage>
</organism>
<protein>
    <submittedName>
        <fullName evidence="2">VWA domain-containing protein</fullName>
    </submittedName>
</protein>
<dbReference type="Proteomes" id="UP000297244">
    <property type="component" value="Unassembled WGS sequence"/>
</dbReference>
<dbReference type="InterPro" id="IPR002035">
    <property type="entry name" value="VWF_A"/>
</dbReference>
<evidence type="ECO:0000259" key="1">
    <source>
        <dbReference type="PROSITE" id="PS50234"/>
    </source>
</evidence>
<dbReference type="Pfam" id="PF00092">
    <property type="entry name" value="VWA"/>
    <property type="match status" value="1"/>
</dbReference>
<evidence type="ECO:0000313" key="2">
    <source>
        <dbReference type="EMBL" id="TFU15069.1"/>
    </source>
</evidence>
<comment type="caution">
    <text evidence="2">The sequence shown here is derived from an EMBL/GenBank/DDBJ whole genome shotgun (WGS) entry which is preliminary data.</text>
</comment>
<dbReference type="Gene3D" id="3.40.50.410">
    <property type="entry name" value="von Willebrand factor, type A domain"/>
    <property type="match status" value="1"/>
</dbReference>
<proteinExistence type="predicted"/>
<dbReference type="SUPFAM" id="SSF53300">
    <property type="entry name" value="vWA-like"/>
    <property type="match status" value="1"/>
</dbReference>
<sequence length="377" mass="40963">MEPKTLELKLSRAQVAGHDLLRVELQAVRGAPLAPEVALVLDRSGSMAGRKLAEAKAAARFLLSALPETGRLALVAYDHEVEVGGFSREEALGFLEGLEARGNTALHAGWKMGTELLRNPSRPRLLLLLLTDGLANVGLTDPKALVQEAAKAAEAGVYTFTLGFGEGYDRELLAGMALAGGGTHLYAAQGELQEALEGELAFLRGPVNLGARLALGEQVRHLAPFAPGERRVVLLRVEGEMPLEVEERTPHGKVSRLFPLPPRAPKGSPDWHLVELEELLAAGARLLAAEPQDKEEAKALRQQALDLKERLEGHPLAQNPRAQALVEALEAFAGTLAQLARRFDIHLSDRTAREGRAYATRLFSEERTLAQRYRKRS</sequence>
<gene>
    <name evidence="2" type="ORF">E0489_10730</name>
</gene>